<feature type="transmembrane region" description="Helical" evidence="7">
    <location>
        <begin position="188"/>
        <end position="210"/>
    </location>
</feature>
<dbReference type="SUPFAM" id="SSF161098">
    <property type="entry name" value="MetI-like"/>
    <property type="match status" value="1"/>
</dbReference>
<feature type="transmembrane region" description="Helical" evidence="7">
    <location>
        <begin position="246"/>
        <end position="266"/>
    </location>
</feature>
<dbReference type="RefSeq" id="WP_073272405.1">
    <property type="nucleotide sequence ID" value="NZ_FRAC01000006.1"/>
</dbReference>
<dbReference type="InterPro" id="IPR035906">
    <property type="entry name" value="MetI-like_sf"/>
</dbReference>
<evidence type="ECO:0000256" key="5">
    <source>
        <dbReference type="ARBA" id="ARBA00022989"/>
    </source>
</evidence>
<feature type="domain" description="ABC transmembrane type-1" evidence="8">
    <location>
        <begin position="76"/>
        <end position="267"/>
    </location>
</feature>
<evidence type="ECO:0000256" key="6">
    <source>
        <dbReference type="ARBA" id="ARBA00023136"/>
    </source>
</evidence>
<evidence type="ECO:0000313" key="9">
    <source>
        <dbReference type="EMBL" id="SHJ56619.1"/>
    </source>
</evidence>
<evidence type="ECO:0000256" key="3">
    <source>
        <dbReference type="ARBA" id="ARBA00022475"/>
    </source>
</evidence>
<dbReference type="CDD" id="cd06261">
    <property type="entry name" value="TM_PBP2"/>
    <property type="match status" value="1"/>
</dbReference>
<dbReference type="GO" id="GO:0055085">
    <property type="term" value="P:transmembrane transport"/>
    <property type="evidence" value="ECO:0007669"/>
    <property type="project" value="InterPro"/>
</dbReference>
<keyword evidence="2 7" id="KW-0813">Transport</keyword>
<proteinExistence type="inferred from homology"/>
<evidence type="ECO:0000256" key="7">
    <source>
        <dbReference type="RuleBase" id="RU363032"/>
    </source>
</evidence>
<dbReference type="PANTHER" id="PTHR43744:SF12">
    <property type="entry name" value="ABC TRANSPORTER PERMEASE PROTEIN MG189-RELATED"/>
    <property type="match status" value="1"/>
</dbReference>
<protein>
    <submittedName>
        <fullName evidence="9">Multiple sugar transport system permease protein</fullName>
    </submittedName>
</protein>
<dbReference type="OrthoDB" id="9787837at2"/>
<keyword evidence="4 7" id="KW-0812">Transmembrane</keyword>
<dbReference type="InterPro" id="IPR000515">
    <property type="entry name" value="MetI-like"/>
</dbReference>
<keyword evidence="5 7" id="KW-1133">Transmembrane helix</keyword>
<evidence type="ECO:0000256" key="2">
    <source>
        <dbReference type="ARBA" id="ARBA00022448"/>
    </source>
</evidence>
<evidence type="ECO:0000256" key="4">
    <source>
        <dbReference type="ARBA" id="ARBA00022692"/>
    </source>
</evidence>
<keyword evidence="10" id="KW-1185">Reference proteome</keyword>
<name>A0A1M6KCH6_9FIRM</name>
<organism evidence="9 10">
    <name type="scientific">Anaerocolumna jejuensis DSM 15929</name>
    <dbReference type="NCBI Taxonomy" id="1121322"/>
    <lineage>
        <taxon>Bacteria</taxon>
        <taxon>Bacillati</taxon>
        <taxon>Bacillota</taxon>
        <taxon>Clostridia</taxon>
        <taxon>Lachnospirales</taxon>
        <taxon>Lachnospiraceae</taxon>
        <taxon>Anaerocolumna</taxon>
    </lineage>
</organism>
<sequence>MVIRKNTAYYIKRTLFYLLIGILSFVCVIPLYWMVRSSFMKNTDIYVMDPFIFWPKKMLWSNYINAWNSAPFTRYALNTVMIVAANIFGTLLTSSMAAYAFSRVKWKGRDFCFGMILTTMMLPGAVTIVPQFLIWRNLQMVDTYVPLILPAFLGGGAFNIFLLKQFFLAIPNDLDEAAEIDGAGKLRVFLQIILPLSKSAMIVVALFTFLGNWNDFFGPIIYLNSKEKFTLAVGLLQFRGDYATKWNLLMAASTIVVAPCILIYLIGQKYLIEGISLTGMKA</sequence>
<dbReference type="STRING" id="1121322.SAMN02745136_00401"/>
<accession>A0A1M6KCH6</accession>
<dbReference type="GO" id="GO:0005886">
    <property type="term" value="C:plasma membrane"/>
    <property type="evidence" value="ECO:0007669"/>
    <property type="project" value="UniProtKB-SubCell"/>
</dbReference>
<dbReference type="Proteomes" id="UP000184386">
    <property type="component" value="Unassembled WGS sequence"/>
</dbReference>
<dbReference type="Pfam" id="PF00528">
    <property type="entry name" value="BPD_transp_1"/>
    <property type="match status" value="1"/>
</dbReference>
<feature type="transmembrane region" description="Helical" evidence="7">
    <location>
        <begin position="15"/>
        <end position="35"/>
    </location>
</feature>
<evidence type="ECO:0000313" key="10">
    <source>
        <dbReference type="Proteomes" id="UP000184386"/>
    </source>
</evidence>
<comment type="similarity">
    <text evidence="7">Belongs to the binding-protein-dependent transport system permease family.</text>
</comment>
<keyword evidence="3" id="KW-1003">Cell membrane</keyword>
<evidence type="ECO:0000256" key="1">
    <source>
        <dbReference type="ARBA" id="ARBA00004651"/>
    </source>
</evidence>
<dbReference type="PANTHER" id="PTHR43744">
    <property type="entry name" value="ABC TRANSPORTER PERMEASE PROTEIN MG189-RELATED-RELATED"/>
    <property type="match status" value="1"/>
</dbReference>
<dbReference type="Gene3D" id="1.10.3720.10">
    <property type="entry name" value="MetI-like"/>
    <property type="match status" value="1"/>
</dbReference>
<keyword evidence="6 7" id="KW-0472">Membrane</keyword>
<evidence type="ECO:0000259" key="8">
    <source>
        <dbReference type="PROSITE" id="PS50928"/>
    </source>
</evidence>
<feature type="transmembrane region" description="Helical" evidence="7">
    <location>
        <begin position="111"/>
        <end position="135"/>
    </location>
</feature>
<feature type="transmembrane region" description="Helical" evidence="7">
    <location>
        <begin position="75"/>
        <end position="99"/>
    </location>
</feature>
<dbReference type="AlphaFoldDB" id="A0A1M6KCH6"/>
<dbReference type="EMBL" id="FRAC01000006">
    <property type="protein sequence ID" value="SHJ56619.1"/>
    <property type="molecule type" value="Genomic_DNA"/>
</dbReference>
<gene>
    <name evidence="9" type="ORF">SAMN02745136_00401</name>
</gene>
<feature type="transmembrane region" description="Helical" evidence="7">
    <location>
        <begin position="147"/>
        <end position="167"/>
    </location>
</feature>
<dbReference type="PROSITE" id="PS50928">
    <property type="entry name" value="ABC_TM1"/>
    <property type="match status" value="1"/>
</dbReference>
<comment type="subcellular location">
    <subcellularLocation>
        <location evidence="1 7">Cell membrane</location>
        <topology evidence="1 7">Multi-pass membrane protein</topology>
    </subcellularLocation>
</comment>
<keyword evidence="9" id="KW-0762">Sugar transport</keyword>
<reference evidence="9 10" key="1">
    <citation type="submission" date="2016-11" db="EMBL/GenBank/DDBJ databases">
        <authorList>
            <person name="Jaros S."/>
            <person name="Januszkiewicz K."/>
            <person name="Wedrychowicz H."/>
        </authorList>
    </citation>
    <scope>NUCLEOTIDE SEQUENCE [LARGE SCALE GENOMIC DNA]</scope>
    <source>
        <strain evidence="9 10">DSM 15929</strain>
    </source>
</reference>